<dbReference type="EMBL" id="AJWK01000147">
    <property type="status" value="NOT_ANNOTATED_CDS"/>
    <property type="molecule type" value="Genomic_DNA"/>
</dbReference>
<dbReference type="PANTHER" id="PTHR11662:SF399">
    <property type="entry name" value="FI19708P1-RELATED"/>
    <property type="match status" value="1"/>
</dbReference>
<dbReference type="EnsemblMetazoa" id="LLOJ000057-RA">
    <property type="protein sequence ID" value="LLOJ000057-PA"/>
    <property type="gene ID" value="LLOJ000057"/>
</dbReference>
<dbReference type="VEuPathDB" id="VectorBase:LLONM1_010714"/>
<feature type="transmembrane region" description="Helical" evidence="7">
    <location>
        <begin position="260"/>
        <end position="281"/>
    </location>
</feature>
<evidence type="ECO:0000256" key="5">
    <source>
        <dbReference type="ARBA" id="ARBA00022989"/>
    </source>
</evidence>
<feature type="transmembrane region" description="Helical" evidence="7">
    <location>
        <begin position="358"/>
        <end position="378"/>
    </location>
</feature>
<dbReference type="InterPro" id="IPR036259">
    <property type="entry name" value="MFS_trans_sf"/>
</dbReference>
<feature type="transmembrane region" description="Helical" evidence="7">
    <location>
        <begin position="129"/>
        <end position="154"/>
    </location>
</feature>
<dbReference type="InterPro" id="IPR050382">
    <property type="entry name" value="MFS_Na/Anion_cotransporter"/>
</dbReference>
<feature type="transmembrane region" description="Helical" evidence="7">
    <location>
        <begin position="166"/>
        <end position="184"/>
    </location>
</feature>
<feature type="transmembrane region" description="Helical" evidence="7">
    <location>
        <begin position="335"/>
        <end position="352"/>
    </location>
</feature>
<evidence type="ECO:0000313" key="10">
    <source>
        <dbReference type="EnsemblMetazoa" id="LLOJ000057-PA"/>
    </source>
</evidence>
<dbReference type="Pfam" id="PF07690">
    <property type="entry name" value="MFS_1"/>
    <property type="match status" value="1"/>
</dbReference>
<feature type="transmembrane region" description="Helical" evidence="7">
    <location>
        <begin position="196"/>
        <end position="216"/>
    </location>
</feature>
<dbReference type="SUPFAM" id="SSF103473">
    <property type="entry name" value="MFS general substrate transporter"/>
    <property type="match status" value="2"/>
</dbReference>
<feature type="transmembrane region" description="Helical" evidence="7">
    <location>
        <begin position="426"/>
        <end position="445"/>
    </location>
</feature>
<feature type="transmembrane region" description="Helical" evidence="7">
    <location>
        <begin position="105"/>
        <end position="123"/>
    </location>
</feature>
<feature type="transmembrane region" description="Helical" evidence="7">
    <location>
        <begin position="24"/>
        <end position="50"/>
    </location>
</feature>
<dbReference type="EMBL" id="GITU01008412">
    <property type="protein sequence ID" value="MBC1177115.1"/>
    <property type="molecule type" value="Transcribed_RNA"/>
</dbReference>
<keyword evidence="2" id="KW-0813">Transport</keyword>
<keyword evidence="3 7" id="KW-0812">Transmembrane</keyword>
<feature type="transmembrane region" description="Helical" evidence="7">
    <location>
        <begin position="491"/>
        <end position="511"/>
    </location>
</feature>
<keyword evidence="5 7" id="KW-1133">Transmembrane helix</keyword>
<reference evidence="9" key="2">
    <citation type="journal article" date="2020" name="BMC">
        <title>Leishmania infection induces a limited differential gene expression in the sand fly midgut.</title>
        <authorList>
            <person name="Coutinho-Abreu I.V."/>
            <person name="Serafim T.D."/>
            <person name="Meneses C."/>
            <person name="Kamhawi S."/>
            <person name="Oliveira F."/>
            <person name="Valenzuela J.G."/>
        </authorList>
    </citation>
    <scope>NUCLEOTIDE SEQUENCE</scope>
    <source>
        <strain evidence="9">Jacobina</strain>
        <tissue evidence="9">Midgut</tissue>
    </source>
</reference>
<dbReference type="EMBL" id="AJWK01000151">
    <property type="status" value="NOT_ANNOTATED_CDS"/>
    <property type="molecule type" value="Genomic_DNA"/>
</dbReference>
<keyword evidence="11" id="KW-1185">Reference proteome</keyword>
<comment type="subcellular location">
    <subcellularLocation>
        <location evidence="1">Membrane</location>
        <topology evidence="1">Multi-pass membrane protein</topology>
    </subcellularLocation>
</comment>
<evidence type="ECO:0000256" key="6">
    <source>
        <dbReference type="ARBA" id="ARBA00023136"/>
    </source>
</evidence>
<dbReference type="GO" id="GO:0006820">
    <property type="term" value="P:monoatomic anion transport"/>
    <property type="evidence" value="ECO:0007669"/>
    <property type="project" value="TreeGrafter"/>
</dbReference>
<dbReference type="AlphaFoldDB" id="A0A1B0C844"/>
<keyword evidence="6 7" id="KW-0472">Membrane</keyword>
<evidence type="ECO:0000259" key="8">
    <source>
        <dbReference type="PROSITE" id="PS50850"/>
    </source>
</evidence>
<feature type="transmembrane region" description="Helical" evidence="7">
    <location>
        <begin position="293"/>
        <end position="314"/>
    </location>
</feature>
<evidence type="ECO:0000256" key="2">
    <source>
        <dbReference type="ARBA" id="ARBA00022448"/>
    </source>
</evidence>
<dbReference type="InterPro" id="IPR011701">
    <property type="entry name" value="MFS"/>
</dbReference>
<proteinExistence type="predicted"/>
<reference evidence="11" key="1">
    <citation type="submission" date="2012-05" db="EMBL/GenBank/DDBJ databases">
        <title>Whole Genome Assembly of Lutzomyia longipalpis.</title>
        <authorList>
            <person name="Richards S."/>
            <person name="Qu C."/>
            <person name="Dillon R."/>
            <person name="Worley K."/>
            <person name="Scherer S."/>
            <person name="Batterton M."/>
            <person name="Taylor A."/>
            <person name="Hawes A."/>
            <person name="Hernandez B."/>
            <person name="Kovar C."/>
            <person name="Mandapat C."/>
            <person name="Pham C."/>
            <person name="Qu C."/>
            <person name="Jing C."/>
            <person name="Bess C."/>
            <person name="Bandaranaike D."/>
            <person name="Ngo D."/>
            <person name="Ongeri F."/>
            <person name="Arias F."/>
            <person name="Lara F."/>
            <person name="Weissenberger G."/>
            <person name="Kamau G."/>
            <person name="Han H."/>
            <person name="Shen H."/>
            <person name="Dinh H."/>
            <person name="Khalil I."/>
            <person name="Jones J."/>
            <person name="Shafer J."/>
            <person name="Jayaseelan J."/>
            <person name="Quiroz J."/>
            <person name="Blankenburg K."/>
            <person name="Nguyen L."/>
            <person name="Jackson L."/>
            <person name="Francisco L."/>
            <person name="Tang L.-Y."/>
            <person name="Pu L.-L."/>
            <person name="Perales L."/>
            <person name="Lorensuhewa L."/>
            <person name="Munidasa M."/>
            <person name="Coyle M."/>
            <person name="Taylor M."/>
            <person name="Puazo M."/>
            <person name="Firestine M."/>
            <person name="Scheel M."/>
            <person name="Javaid M."/>
            <person name="Wang M."/>
            <person name="Li M."/>
            <person name="Tabassum N."/>
            <person name="Saada N."/>
            <person name="Osuji N."/>
            <person name="Aqrawi P."/>
            <person name="Fu Q."/>
            <person name="Thornton R."/>
            <person name="Raj R."/>
            <person name="Goodspeed R."/>
            <person name="Mata R."/>
            <person name="Najjar R."/>
            <person name="Gubbala S."/>
            <person name="Lee S."/>
            <person name="Denson S."/>
            <person name="Patil S."/>
            <person name="Macmil S."/>
            <person name="Qi S."/>
            <person name="Matskevitch T."/>
            <person name="Palculict T."/>
            <person name="Mathew T."/>
            <person name="Vee V."/>
            <person name="Velamala V."/>
            <person name="Korchina V."/>
            <person name="Cai W."/>
            <person name="Liu W."/>
            <person name="Dai W."/>
            <person name="Zou X."/>
            <person name="Zhu Y."/>
            <person name="Zhang Y."/>
            <person name="Wu Y.-Q."/>
            <person name="Xin Y."/>
            <person name="Nazarath L."/>
            <person name="Kovar C."/>
            <person name="Han Y."/>
            <person name="Muzny D."/>
            <person name="Gibbs R."/>
        </authorList>
    </citation>
    <scope>NUCLEOTIDE SEQUENCE [LARGE SCALE GENOMIC DNA]</scope>
    <source>
        <strain evidence="11">Jacobina</strain>
    </source>
</reference>
<dbReference type="InterPro" id="IPR020846">
    <property type="entry name" value="MFS_dom"/>
</dbReference>
<evidence type="ECO:0000256" key="3">
    <source>
        <dbReference type="ARBA" id="ARBA00022692"/>
    </source>
</evidence>
<evidence type="ECO:0000256" key="4">
    <source>
        <dbReference type="ARBA" id="ARBA00022847"/>
    </source>
</evidence>
<dbReference type="EMBL" id="AJWK01000149">
    <property type="status" value="NOT_ANNOTATED_CDS"/>
    <property type="molecule type" value="Genomic_DNA"/>
</dbReference>
<dbReference type="PROSITE" id="PS50850">
    <property type="entry name" value="MFS"/>
    <property type="match status" value="1"/>
</dbReference>
<dbReference type="GO" id="GO:0016020">
    <property type="term" value="C:membrane"/>
    <property type="evidence" value="ECO:0007669"/>
    <property type="project" value="UniProtKB-SubCell"/>
</dbReference>
<reference evidence="10" key="3">
    <citation type="submission" date="2020-05" db="UniProtKB">
        <authorList>
            <consortium name="EnsemblMetazoa"/>
        </authorList>
    </citation>
    <scope>IDENTIFICATION</scope>
    <source>
        <strain evidence="10">Jacobina</strain>
    </source>
</reference>
<dbReference type="Proteomes" id="UP000092461">
    <property type="component" value="Unassembled WGS sequence"/>
</dbReference>
<feature type="domain" description="Major facilitator superfamily (MFS) profile" evidence="8">
    <location>
        <begin position="21"/>
        <end position="450"/>
    </location>
</feature>
<protein>
    <submittedName>
        <fullName evidence="9">Putative sialin sodium/sialic acid cotransporter-14 membrane helices</fullName>
    </submittedName>
</protein>
<dbReference type="PANTHER" id="PTHR11662">
    <property type="entry name" value="SOLUTE CARRIER FAMILY 17"/>
    <property type="match status" value="1"/>
</dbReference>
<accession>A0A1B0C844</accession>
<feature type="transmembrane region" description="Helical" evidence="7">
    <location>
        <begin position="390"/>
        <end position="414"/>
    </location>
</feature>
<keyword evidence="4" id="KW-0769">Symport</keyword>
<evidence type="ECO:0000256" key="7">
    <source>
        <dbReference type="SAM" id="Phobius"/>
    </source>
</evidence>
<feature type="transmembrane region" description="Helical" evidence="7">
    <location>
        <begin position="78"/>
        <end position="98"/>
    </location>
</feature>
<feature type="transmembrane region" description="Helical" evidence="7">
    <location>
        <begin position="457"/>
        <end position="479"/>
    </location>
</feature>
<dbReference type="GO" id="GO:0015293">
    <property type="term" value="F:symporter activity"/>
    <property type="evidence" value="ECO:0007669"/>
    <property type="project" value="UniProtKB-KW"/>
</dbReference>
<dbReference type="VEuPathDB" id="VectorBase:LLOJ000057"/>
<dbReference type="Gene3D" id="1.20.1250.20">
    <property type="entry name" value="MFS general substrate transporter like domains"/>
    <property type="match status" value="3"/>
</dbReference>
<evidence type="ECO:0000256" key="1">
    <source>
        <dbReference type="ARBA" id="ARBA00004141"/>
    </source>
</evidence>
<name>A0A1B0C844_LUTLO</name>
<evidence type="ECO:0000313" key="11">
    <source>
        <dbReference type="Proteomes" id="UP000092461"/>
    </source>
</evidence>
<dbReference type="FunFam" id="1.20.1250.20:FF:000003">
    <property type="entry name" value="Solute carrier family 17 member 3"/>
    <property type="match status" value="1"/>
</dbReference>
<evidence type="ECO:0000313" key="9">
    <source>
        <dbReference type="EMBL" id="MBC1177115.1"/>
    </source>
</evidence>
<dbReference type="VEuPathDB" id="VectorBase:LLONM1_010644"/>
<sequence>MLFLPNIVFGKLVKWEFAKTRRSIVALMCFLGCVSSYAFRSSLSVALVAMTKVVNVTHENGTIVQEKEFNWNSKEQGYVLSSFFYGCVCTQFLGGMLANRFRGHIVFGIGIGGSSFLTILSPFAAKFGIYALITIRIIMGLIEGVAVPAVYDVINHWTPKEERTTITGITIMGTTAGVIFSFMLSGQLAEHLGWESIFYVLGGLGCVWFIIWMIYIKNDPASDPRISPEEKAYIEANVGVTVTSQNHKIPWRKIVKSPPVYAVTIAAFSDLWITCTFLTQIPTYLDDVLHYNLGSTGFLAASPFILQIIVAFTASIACDRLRSTGKLTTEQTRKMCLSIGLLLCGFFLFIMANLTDPTIITICLNIAVGSASMIYVAYMVNPLDFAPNYATLIIGISNTVGIATGIISPILTGYIVQEGNSDEWKIIFYIAAGLAVVGTTVFTLVNPLDFAPNYATLIIGISNTVGIATGIISPILTGYIVQEGNSDEWKIIFYIAAGLAVVGTTVFTLFAEGEVQEWAKDPIENHTNVELEGTLKP</sequence>
<dbReference type="EMBL" id="AJWK01000148">
    <property type="status" value="NOT_ANNOTATED_CDS"/>
    <property type="molecule type" value="Genomic_DNA"/>
</dbReference>
<dbReference type="EMBL" id="AJWK01000150">
    <property type="status" value="NOT_ANNOTATED_CDS"/>
    <property type="molecule type" value="Genomic_DNA"/>
</dbReference>
<dbReference type="FunFam" id="1.20.1250.20:FF:000423">
    <property type="entry name" value="Putative inorganic phosphate cotransporter-like Protein"/>
    <property type="match status" value="1"/>
</dbReference>
<organism evidence="10 11">
    <name type="scientific">Lutzomyia longipalpis</name>
    <name type="common">Sand fly</name>
    <dbReference type="NCBI Taxonomy" id="7200"/>
    <lineage>
        <taxon>Eukaryota</taxon>
        <taxon>Metazoa</taxon>
        <taxon>Ecdysozoa</taxon>
        <taxon>Arthropoda</taxon>
        <taxon>Hexapoda</taxon>
        <taxon>Insecta</taxon>
        <taxon>Pterygota</taxon>
        <taxon>Neoptera</taxon>
        <taxon>Endopterygota</taxon>
        <taxon>Diptera</taxon>
        <taxon>Nematocera</taxon>
        <taxon>Psychodoidea</taxon>
        <taxon>Psychodidae</taxon>
        <taxon>Lutzomyia</taxon>
        <taxon>Lutzomyia</taxon>
    </lineage>
</organism>